<evidence type="ECO:0000256" key="1">
    <source>
        <dbReference type="SAM" id="MobiDB-lite"/>
    </source>
</evidence>
<reference evidence="2" key="1">
    <citation type="submission" date="2015-04" db="UniProtKB">
        <authorList>
            <consortium name="EnsemblPlants"/>
        </authorList>
    </citation>
    <scope>IDENTIFICATION</scope>
</reference>
<dbReference type="InterPro" id="IPR043424">
    <property type="entry name" value="BLT-like"/>
</dbReference>
<feature type="region of interest" description="Disordered" evidence="1">
    <location>
        <begin position="89"/>
        <end position="224"/>
    </location>
</feature>
<name>A0A0E0E1B1_9ORYZ</name>
<feature type="compositionally biased region" description="Pro residues" evidence="1">
    <location>
        <begin position="189"/>
        <end position="203"/>
    </location>
</feature>
<protein>
    <submittedName>
        <fullName evidence="2">Uncharacterized protein</fullName>
    </submittedName>
</protein>
<dbReference type="Gramene" id="OMERI06G14500.5">
    <property type="protein sequence ID" value="OMERI06G14500.5"/>
    <property type="gene ID" value="OMERI06G14500"/>
</dbReference>
<sequence length="224" mass="24606">MCSRLAASKELVEALGPGDGLNPSTTSLLSALRAKLDLARAHARQLTKEGRRRGDETARMRAQLAEEAREWRSRQREKVVATVRVAVAEVEAARREGERQAREGVGRRGEGAGEGEEVEGAGEGKEVEGVAGEGVPRARQGRPHRRRGRRQGRRGGGGGDEAGGREGAEELEKEREMLRLTDELRWPSRAPPLRPSHPLPLPPPRRDWRATSVRAAMDCGEQLR</sequence>
<feature type="compositionally biased region" description="Low complexity" evidence="1">
    <location>
        <begin position="129"/>
        <end position="138"/>
    </location>
</feature>
<reference evidence="2" key="2">
    <citation type="submission" date="2018-05" db="EMBL/GenBank/DDBJ databases">
        <title>OmerRS3 (Oryza meridionalis Reference Sequence Version 3).</title>
        <authorList>
            <person name="Zhang J."/>
            <person name="Kudrna D."/>
            <person name="Lee S."/>
            <person name="Talag J."/>
            <person name="Welchert J."/>
            <person name="Wing R.A."/>
        </authorList>
    </citation>
    <scope>NUCLEOTIDE SEQUENCE [LARGE SCALE GENOMIC DNA]</scope>
    <source>
        <strain evidence="2">cv. OR44</strain>
    </source>
</reference>
<dbReference type="Proteomes" id="UP000008021">
    <property type="component" value="Chromosome 6"/>
</dbReference>
<organism evidence="2">
    <name type="scientific">Oryza meridionalis</name>
    <dbReference type="NCBI Taxonomy" id="40149"/>
    <lineage>
        <taxon>Eukaryota</taxon>
        <taxon>Viridiplantae</taxon>
        <taxon>Streptophyta</taxon>
        <taxon>Embryophyta</taxon>
        <taxon>Tracheophyta</taxon>
        <taxon>Spermatophyta</taxon>
        <taxon>Magnoliopsida</taxon>
        <taxon>Liliopsida</taxon>
        <taxon>Poales</taxon>
        <taxon>Poaceae</taxon>
        <taxon>BOP clade</taxon>
        <taxon>Oryzoideae</taxon>
        <taxon>Oryzeae</taxon>
        <taxon>Oryzinae</taxon>
        <taxon>Oryza</taxon>
    </lineage>
</organism>
<dbReference type="EnsemblPlants" id="OMERI06G14500.5">
    <property type="protein sequence ID" value="OMERI06G14500.5"/>
    <property type="gene ID" value="OMERI06G14500"/>
</dbReference>
<evidence type="ECO:0000313" key="3">
    <source>
        <dbReference type="Proteomes" id="UP000008021"/>
    </source>
</evidence>
<dbReference type="PANTHER" id="PTHR31071:SF63">
    <property type="entry name" value="OS02G0506100 PROTEIN"/>
    <property type="match status" value="1"/>
</dbReference>
<feature type="compositionally biased region" description="Basic and acidic residues" evidence="1">
    <location>
        <begin position="162"/>
        <end position="186"/>
    </location>
</feature>
<feature type="region of interest" description="Disordered" evidence="1">
    <location>
        <begin position="47"/>
        <end position="75"/>
    </location>
</feature>
<keyword evidence="3" id="KW-1185">Reference proteome</keyword>
<dbReference type="PANTHER" id="PTHR31071">
    <property type="entry name" value="GB|AAF24581.1"/>
    <property type="match status" value="1"/>
</dbReference>
<proteinExistence type="predicted"/>
<evidence type="ECO:0000313" key="2">
    <source>
        <dbReference type="EnsemblPlants" id="OMERI06G14500.5"/>
    </source>
</evidence>
<feature type="compositionally biased region" description="Basic and acidic residues" evidence="1">
    <location>
        <begin position="91"/>
        <end position="111"/>
    </location>
</feature>
<feature type="compositionally biased region" description="Basic residues" evidence="1">
    <location>
        <begin position="139"/>
        <end position="153"/>
    </location>
</feature>
<dbReference type="AlphaFoldDB" id="A0A0E0E1B1"/>
<accession>A0A0E0E1B1</accession>
<dbReference type="HOGENOM" id="CLU_1236734_0_0_1"/>